<keyword evidence="1" id="KW-0227">DNA damage</keyword>
<dbReference type="InterPro" id="IPR011604">
    <property type="entry name" value="PDDEXK-like_dom_sf"/>
</dbReference>
<protein>
    <submittedName>
        <fullName evidence="5">Recombinase RecB</fullName>
    </submittedName>
</protein>
<dbReference type="InterPro" id="IPR038726">
    <property type="entry name" value="PDDEXK_AddAB-type"/>
</dbReference>
<evidence type="ECO:0000313" key="6">
    <source>
        <dbReference type="Proteomes" id="UP000230886"/>
    </source>
</evidence>
<comment type="caution">
    <text evidence="5">The sequence shown here is derived from an EMBL/GenBank/DDBJ whole genome shotgun (WGS) entry which is preliminary data.</text>
</comment>
<evidence type="ECO:0000313" key="5">
    <source>
        <dbReference type="EMBL" id="PCK24558.1"/>
    </source>
</evidence>
<dbReference type="KEGG" id="rqi:C1M55_15860"/>
<keyword evidence="2" id="KW-0378">Hydrolase</keyword>
<evidence type="ECO:0000256" key="1">
    <source>
        <dbReference type="ARBA" id="ARBA00022763"/>
    </source>
</evidence>
<proteinExistence type="predicted"/>
<gene>
    <name evidence="5" type="ORF">CHR55_25010</name>
</gene>
<sequence>MFGNLGDSGLHNLIHFGRAFFWLQLVRHAQMIPVRLFPVSSPPAPTELSDQPHSLPGVSSVELPTPTPTGATSHERPRSRPALSPSRAGDYKQCPLLYRFRAVDRIPETPTRAQVRGTVVHAALEALFALPTGHRVPDRAAELVRPAWERVSAESPEAADLVPEGELDSFLDEVGKLVATYYTLEDPTRFDAEACEVYVETELENGVRLRGFVDRIDVAPTGEVRVVDYKTGKAPREFTESKALFQMKFYALVLLRTRGIVPAQLRLIYLASGSILTYAPDHDELIRFERTLSAIWKAILAAGATGDFRPKPGKLCDWCDHKSLCPSFGGTPPPYPGWPDLLSTEPVAAKENS</sequence>
<keyword evidence="3" id="KW-0234">DNA repair</keyword>
<name>A0A2A5J4N4_RHOSG</name>
<reference evidence="5 6" key="1">
    <citation type="submission" date="2017-07" db="EMBL/GenBank/DDBJ databases">
        <title>Draft sequence of Rhodococcus enclensis 23b-28.</title>
        <authorList>
            <person name="Besaury L."/>
            <person name="Sancelme M."/>
            <person name="Amato P."/>
            <person name="Lallement A."/>
            <person name="Delort A.-M."/>
        </authorList>
    </citation>
    <scope>NUCLEOTIDE SEQUENCE [LARGE SCALE GENOMIC DNA]</scope>
    <source>
        <strain evidence="5 6">23b-28</strain>
    </source>
</reference>
<accession>A0A2A5J4N4</accession>
<dbReference type="EMBL" id="NOVD01000027">
    <property type="protein sequence ID" value="PCK24558.1"/>
    <property type="molecule type" value="Genomic_DNA"/>
</dbReference>
<keyword evidence="2" id="KW-0347">Helicase</keyword>
<evidence type="ECO:0000256" key="3">
    <source>
        <dbReference type="ARBA" id="ARBA00023204"/>
    </source>
</evidence>
<keyword evidence="2" id="KW-0547">Nucleotide-binding</keyword>
<organism evidence="5 6">
    <name type="scientific">Rhodococcus qingshengii</name>
    <dbReference type="NCBI Taxonomy" id="334542"/>
    <lineage>
        <taxon>Bacteria</taxon>
        <taxon>Bacillati</taxon>
        <taxon>Actinomycetota</taxon>
        <taxon>Actinomycetes</taxon>
        <taxon>Mycobacteriales</taxon>
        <taxon>Nocardiaceae</taxon>
        <taxon>Rhodococcus</taxon>
        <taxon>Rhodococcus erythropolis group</taxon>
    </lineage>
</organism>
<feature type="region of interest" description="Disordered" evidence="4">
    <location>
        <begin position="42"/>
        <end position="88"/>
    </location>
</feature>
<dbReference type="Pfam" id="PF12705">
    <property type="entry name" value="PDDEXK_1"/>
    <property type="match status" value="1"/>
</dbReference>
<keyword evidence="2" id="KW-0067">ATP-binding</keyword>
<dbReference type="Gene3D" id="3.90.320.10">
    <property type="match status" value="1"/>
</dbReference>
<dbReference type="Proteomes" id="UP000230886">
    <property type="component" value="Unassembled WGS sequence"/>
</dbReference>
<evidence type="ECO:0000256" key="2">
    <source>
        <dbReference type="ARBA" id="ARBA00022806"/>
    </source>
</evidence>
<dbReference type="GO" id="GO:0004386">
    <property type="term" value="F:helicase activity"/>
    <property type="evidence" value="ECO:0007669"/>
    <property type="project" value="UniProtKB-KW"/>
</dbReference>
<dbReference type="GO" id="GO:0006281">
    <property type="term" value="P:DNA repair"/>
    <property type="evidence" value="ECO:0007669"/>
    <property type="project" value="UniProtKB-KW"/>
</dbReference>
<dbReference type="AlphaFoldDB" id="A0A2A5J4N4"/>
<evidence type="ECO:0000256" key="4">
    <source>
        <dbReference type="SAM" id="MobiDB-lite"/>
    </source>
</evidence>
<dbReference type="InterPro" id="IPR011335">
    <property type="entry name" value="Restrct_endonuc-II-like"/>
</dbReference>
<dbReference type="SUPFAM" id="SSF52980">
    <property type="entry name" value="Restriction endonuclease-like"/>
    <property type="match status" value="1"/>
</dbReference>